<dbReference type="AlphaFoldDB" id="A0AAV5I338"/>
<accession>A0AAV5I338</accession>
<dbReference type="Proteomes" id="UP001054252">
    <property type="component" value="Unassembled WGS sequence"/>
</dbReference>
<keyword evidence="2" id="KW-1185">Reference proteome</keyword>
<reference evidence="1 2" key="1">
    <citation type="journal article" date="2021" name="Commun. Biol.">
        <title>The genome of Shorea leprosula (Dipterocarpaceae) highlights the ecological relevance of drought in aseasonal tropical rainforests.</title>
        <authorList>
            <person name="Ng K.K.S."/>
            <person name="Kobayashi M.J."/>
            <person name="Fawcett J.A."/>
            <person name="Hatakeyama M."/>
            <person name="Paape T."/>
            <person name="Ng C.H."/>
            <person name="Ang C.C."/>
            <person name="Tnah L.H."/>
            <person name="Lee C.T."/>
            <person name="Nishiyama T."/>
            <person name="Sese J."/>
            <person name="O'Brien M.J."/>
            <person name="Copetti D."/>
            <person name="Mohd Noor M.I."/>
            <person name="Ong R.C."/>
            <person name="Putra M."/>
            <person name="Sireger I.Z."/>
            <person name="Indrioko S."/>
            <person name="Kosugi Y."/>
            <person name="Izuno A."/>
            <person name="Isagi Y."/>
            <person name="Lee S.L."/>
            <person name="Shimizu K.K."/>
        </authorList>
    </citation>
    <scope>NUCLEOTIDE SEQUENCE [LARGE SCALE GENOMIC DNA]</scope>
    <source>
        <strain evidence="1">214</strain>
    </source>
</reference>
<sequence length="100" mass="10740">MAASGTLGFDLHGNHATHIGRWALVGNDGHMIGSSRWKLGRLVFVWRLGKEEHKAIGEADSVLKGALVPFHSLGSKGLRRISKVETQAYAEGVLTPLPDG</sequence>
<evidence type="ECO:0000313" key="1">
    <source>
        <dbReference type="EMBL" id="GKU93327.1"/>
    </source>
</evidence>
<evidence type="ECO:0000313" key="2">
    <source>
        <dbReference type="Proteomes" id="UP001054252"/>
    </source>
</evidence>
<comment type="caution">
    <text evidence="1">The sequence shown here is derived from an EMBL/GenBank/DDBJ whole genome shotgun (WGS) entry which is preliminary data.</text>
</comment>
<name>A0AAV5I338_9ROSI</name>
<dbReference type="EMBL" id="BPVZ01000007">
    <property type="protein sequence ID" value="GKU93327.1"/>
    <property type="molecule type" value="Genomic_DNA"/>
</dbReference>
<organism evidence="1 2">
    <name type="scientific">Rubroshorea leprosula</name>
    <dbReference type="NCBI Taxonomy" id="152421"/>
    <lineage>
        <taxon>Eukaryota</taxon>
        <taxon>Viridiplantae</taxon>
        <taxon>Streptophyta</taxon>
        <taxon>Embryophyta</taxon>
        <taxon>Tracheophyta</taxon>
        <taxon>Spermatophyta</taxon>
        <taxon>Magnoliopsida</taxon>
        <taxon>eudicotyledons</taxon>
        <taxon>Gunneridae</taxon>
        <taxon>Pentapetalae</taxon>
        <taxon>rosids</taxon>
        <taxon>malvids</taxon>
        <taxon>Malvales</taxon>
        <taxon>Dipterocarpaceae</taxon>
        <taxon>Rubroshorea</taxon>
    </lineage>
</organism>
<gene>
    <name evidence="1" type="ORF">SLEP1_g6929</name>
</gene>
<protein>
    <submittedName>
        <fullName evidence="1">Uncharacterized protein</fullName>
    </submittedName>
</protein>
<proteinExistence type="predicted"/>